<keyword evidence="14 16" id="KW-0472">Membrane</keyword>
<dbReference type="PANTHER" id="PTHR37838:SF1">
    <property type="entry name" value="NA(+)-TRANSLOCATING NADH-QUINONE REDUCTASE SUBUNIT C"/>
    <property type="match status" value="1"/>
</dbReference>
<keyword evidence="2 16" id="KW-1003">Cell membrane</keyword>
<dbReference type="eggNOG" id="COG2869">
    <property type="taxonomic scope" value="Bacteria"/>
</dbReference>
<dbReference type="InterPro" id="IPR010204">
    <property type="entry name" value="NqrC"/>
</dbReference>
<dbReference type="GO" id="GO:0006814">
    <property type="term" value="P:sodium ion transport"/>
    <property type="evidence" value="ECO:0007669"/>
    <property type="project" value="UniProtKB-UniRule"/>
</dbReference>
<dbReference type="GO" id="GO:0016655">
    <property type="term" value="F:oxidoreductase activity, acting on NAD(P)H, quinone or similar compound as acceptor"/>
    <property type="evidence" value="ECO:0007669"/>
    <property type="project" value="UniProtKB-UniRule"/>
</dbReference>
<evidence type="ECO:0000256" key="7">
    <source>
        <dbReference type="ARBA" id="ARBA00022692"/>
    </source>
</evidence>
<dbReference type="GO" id="GO:0005886">
    <property type="term" value="C:plasma membrane"/>
    <property type="evidence" value="ECO:0007669"/>
    <property type="project" value="UniProtKB-SubCell"/>
</dbReference>
<keyword evidence="6 16" id="KW-0288">FMN</keyword>
<keyword evidence="4 16" id="KW-0597">Phosphoprotein</keyword>
<keyword evidence="1 16" id="KW-0813">Transport</keyword>
<dbReference type="HAMAP" id="MF_00427">
    <property type="entry name" value="NqrC"/>
    <property type="match status" value="1"/>
</dbReference>
<keyword evidence="13 16" id="KW-0830">Ubiquinone</keyword>
<dbReference type="RefSeq" id="WP_041992515.1">
    <property type="nucleotide sequence ID" value="NZ_CDOD01000026.1"/>
</dbReference>
<dbReference type="Proteomes" id="UP000038055">
    <property type="component" value="Unassembled WGS sequence"/>
</dbReference>
<dbReference type="Pfam" id="PF04205">
    <property type="entry name" value="FMN_bind"/>
    <property type="match status" value="1"/>
</dbReference>
<dbReference type="GO" id="GO:0010181">
    <property type="term" value="F:FMN binding"/>
    <property type="evidence" value="ECO:0007669"/>
    <property type="project" value="UniProtKB-UniRule"/>
</dbReference>
<dbReference type="STRING" id="28189.CCYN74_110140"/>
<comment type="function">
    <text evidence="16">NQR complex catalyzes the reduction of ubiquinone-1 to ubiquinol by two successive reactions, coupled with the transport of Na(+) ions from the cytoplasm to the periplasm. NqrA to NqrE are probably involved in the second step, the conversion of ubisemiquinone to ubiquinol.</text>
</comment>
<name>A0A0B7HAM8_9FLAO</name>
<evidence type="ECO:0000256" key="2">
    <source>
        <dbReference type="ARBA" id="ARBA00022475"/>
    </source>
</evidence>
<keyword evidence="18" id="KW-0560">Oxidoreductase</keyword>
<evidence type="ECO:0000256" key="5">
    <source>
        <dbReference type="ARBA" id="ARBA00022630"/>
    </source>
</evidence>
<dbReference type="EC" id="7.2.1.1" evidence="16"/>
<keyword evidence="3" id="KW-0997">Cell inner membrane</keyword>
<comment type="subunit">
    <text evidence="16">Composed of six subunits; NqrA, NqrB, NqrC, NqrD, NqrE and NqrF.</text>
</comment>
<feature type="modified residue" description="FMN phosphoryl threonine" evidence="16">
    <location>
        <position position="218"/>
    </location>
</feature>
<comment type="similarity">
    <text evidence="16">Belongs to the NqrC family.</text>
</comment>
<evidence type="ECO:0000256" key="11">
    <source>
        <dbReference type="ARBA" id="ARBA00023053"/>
    </source>
</evidence>
<feature type="transmembrane region" description="Helical" evidence="16">
    <location>
        <begin position="12"/>
        <end position="33"/>
    </location>
</feature>
<keyword evidence="5 16" id="KW-0285">Flavoprotein</keyword>
<evidence type="ECO:0000256" key="4">
    <source>
        <dbReference type="ARBA" id="ARBA00022553"/>
    </source>
</evidence>
<gene>
    <name evidence="16" type="primary">nqrC</name>
    <name evidence="18" type="ORF">CCYN2B_320007</name>
</gene>
<organism evidence="18 19">
    <name type="scientific">Capnocytophaga cynodegmi</name>
    <dbReference type="NCBI Taxonomy" id="28189"/>
    <lineage>
        <taxon>Bacteria</taxon>
        <taxon>Pseudomonadati</taxon>
        <taxon>Bacteroidota</taxon>
        <taxon>Flavobacteriia</taxon>
        <taxon>Flavobacteriales</taxon>
        <taxon>Flavobacteriaceae</taxon>
        <taxon>Capnocytophaga</taxon>
    </lineage>
</organism>
<evidence type="ECO:0000256" key="3">
    <source>
        <dbReference type="ARBA" id="ARBA00022519"/>
    </source>
</evidence>
<dbReference type="InterPro" id="IPR007329">
    <property type="entry name" value="FMN-bd"/>
</dbReference>
<evidence type="ECO:0000256" key="15">
    <source>
        <dbReference type="ARBA" id="ARBA00023201"/>
    </source>
</evidence>
<dbReference type="NCBIfam" id="NF003753">
    <property type="entry name" value="PRK05346.2-4"/>
    <property type="match status" value="1"/>
</dbReference>
<evidence type="ECO:0000256" key="6">
    <source>
        <dbReference type="ARBA" id="ARBA00022643"/>
    </source>
</evidence>
<evidence type="ECO:0000313" key="18">
    <source>
        <dbReference type="EMBL" id="CEN36380.1"/>
    </source>
</evidence>
<keyword evidence="10 16" id="KW-0520">NAD</keyword>
<dbReference type="EMBL" id="CDOD01000026">
    <property type="protein sequence ID" value="CEN36380.1"/>
    <property type="molecule type" value="Genomic_DNA"/>
</dbReference>
<evidence type="ECO:0000256" key="12">
    <source>
        <dbReference type="ARBA" id="ARBA00023065"/>
    </source>
</evidence>
<keyword evidence="12 16" id="KW-0406">Ion transport</keyword>
<dbReference type="SMART" id="SM00900">
    <property type="entry name" value="FMN_bind"/>
    <property type="match status" value="1"/>
</dbReference>
<dbReference type="PANTHER" id="PTHR37838">
    <property type="entry name" value="NA(+)-TRANSLOCATING NADH-QUINONE REDUCTASE SUBUNIT C"/>
    <property type="match status" value="1"/>
</dbReference>
<evidence type="ECO:0000256" key="13">
    <source>
        <dbReference type="ARBA" id="ARBA00023075"/>
    </source>
</evidence>
<comment type="catalytic activity">
    <reaction evidence="16">
        <text>a ubiquinone + n Na(+)(in) + NADH + H(+) = a ubiquinol + n Na(+)(out) + NAD(+)</text>
        <dbReference type="Rhea" id="RHEA:47748"/>
        <dbReference type="Rhea" id="RHEA-COMP:9565"/>
        <dbReference type="Rhea" id="RHEA-COMP:9566"/>
        <dbReference type="ChEBI" id="CHEBI:15378"/>
        <dbReference type="ChEBI" id="CHEBI:16389"/>
        <dbReference type="ChEBI" id="CHEBI:17976"/>
        <dbReference type="ChEBI" id="CHEBI:29101"/>
        <dbReference type="ChEBI" id="CHEBI:57540"/>
        <dbReference type="ChEBI" id="CHEBI:57945"/>
        <dbReference type="EC" id="7.2.1.1"/>
    </reaction>
</comment>
<keyword evidence="8 16" id="KW-1278">Translocase</keyword>
<keyword evidence="19" id="KW-1185">Reference proteome</keyword>
<keyword evidence="9 16" id="KW-1133">Transmembrane helix</keyword>
<keyword evidence="15 16" id="KW-0739">Sodium transport</keyword>
<evidence type="ECO:0000256" key="1">
    <source>
        <dbReference type="ARBA" id="ARBA00022448"/>
    </source>
</evidence>
<evidence type="ECO:0000259" key="17">
    <source>
        <dbReference type="SMART" id="SM00900"/>
    </source>
</evidence>
<evidence type="ECO:0000256" key="8">
    <source>
        <dbReference type="ARBA" id="ARBA00022967"/>
    </source>
</evidence>
<protein>
    <recommendedName>
        <fullName evidence="16">Na(+)-translocating NADH-quinone reductase subunit C</fullName>
        <shortName evidence="16">Na(+)-NQR subunit C</shortName>
        <shortName evidence="16">Na(+)-translocating NQR subunit C</shortName>
        <ecNumber evidence="16">7.2.1.1</ecNumber>
    </recommendedName>
    <alternativeName>
        <fullName evidence="16">NQR complex subunit C</fullName>
    </alternativeName>
    <alternativeName>
        <fullName evidence="16">NQR-1 subunit C</fullName>
    </alternativeName>
</protein>
<reference evidence="19" key="1">
    <citation type="submission" date="2015-01" db="EMBL/GenBank/DDBJ databases">
        <authorList>
            <person name="MANFREDI Pablo"/>
        </authorList>
    </citation>
    <scope>NUCLEOTIDE SEQUENCE [LARGE SCALE GENOMIC DNA]</scope>
    <source>
        <strain evidence="19">Ccyn2B</strain>
    </source>
</reference>
<evidence type="ECO:0000256" key="14">
    <source>
        <dbReference type="ARBA" id="ARBA00023136"/>
    </source>
</evidence>
<evidence type="ECO:0000313" key="19">
    <source>
        <dbReference type="Proteomes" id="UP000038055"/>
    </source>
</evidence>
<comment type="caution">
    <text evidence="16">Lacks conserved residue(s) required for the propagation of feature annotation.</text>
</comment>
<keyword evidence="7 16" id="KW-0812">Transmembrane</keyword>
<evidence type="ECO:0000256" key="10">
    <source>
        <dbReference type="ARBA" id="ARBA00023027"/>
    </source>
</evidence>
<evidence type="ECO:0000256" key="9">
    <source>
        <dbReference type="ARBA" id="ARBA00022989"/>
    </source>
</evidence>
<comment type="subcellular location">
    <subcellularLocation>
        <location evidence="16">Cell membrane</location>
        <topology evidence="16">Single-pass membrane protein</topology>
    </subcellularLocation>
</comment>
<feature type="domain" description="FMN-binding" evidence="17">
    <location>
        <begin position="133"/>
        <end position="235"/>
    </location>
</feature>
<dbReference type="AlphaFoldDB" id="A0A0B7HAM8"/>
<comment type="cofactor">
    <cofactor evidence="16">
        <name>FMN</name>
        <dbReference type="ChEBI" id="CHEBI:58210"/>
    </cofactor>
</comment>
<keyword evidence="11 16" id="KW-0915">Sodium</keyword>
<accession>A0A0B7HAM8</accession>
<sequence>MSNRTESNSYTVIFAIIMVIIVGALLAGVSSALSDRISENRKFEKQQNVLYAMGVNRNQNTNLGEGDVTFVPTNEVTAEFKKYIKGQYFIKGNQAVEADLIEDPKWTAEKGLPLFVGEKDSKMFYIIPVFGKGLWDAIWGYVAVDKDLIVQGVFFDHKGETAGLGSNIKERFFMDDFIGEHLLDASGNFQSVEGSKSNGDPENKRKEDGKVDAIAGATLTVNGVNEMVKTGVGAYVDYIKNLKN</sequence>
<proteinExistence type="inferred from homology"/>
<evidence type="ECO:0000256" key="16">
    <source>
        <dbReference type="HAMAP-Rule" id="MF_00427"/>
    </source>
</evidence>